<feature type="transmembrane region" description="Helical" evidence="9">
    <location>
        <begin position="6"/>
        <end position="23"/>
    </location>
</feature>
<dbReference type="AlphaFoldDB" id="A0A2N7UIM5"/>
<reference evidence="11 12" key="1">
    <citation type="submission" date="2018-01" db="EMBL/GenBank/DDBJ databases">
        <title>Halomonas endophytica sp. nov., isolated from storage liquid in the stems of Populus euphratica.</title>
        <authorList>
            <person name="Chen C."/>
        </authorList>
    </citation>
    <scope>NUCLEOTIDE SEQUENCE [LARGE SCALE GENOMIC DNA]</scope>
    <source>
        <strain evidence="11 12">BZ-SZ-XJ27</strain>
    </source>
</reference>
<keyword evidence="2 9" id="KW-0813">Transport</keyword>
<dbReference type="GO" id="GO:0043953">
    <property type="term" value="P:protein transport by the Tat complex"/>
    <property type="evidence" value="ECO:0007669"/>
    <property type="project" value="UniProtKB-UniRule"/>
</dbReference>
<keyword evidence="7 9" id="KW-0811">Translocation</keyword>
<evidence type="ECO:0000256" key="4">
    <source>
        <dbReference type="ARBA" id="ARBA00022692"/>
    </source>
</evidence>
<dbReference type="RefSeq" id="WP_102587991.1">
    <property type="nucleotide sequence ID" value="NZ_BNAE01000006.1"/>
</dbReference>
<keyword evidence="8 9" id="KW-0472">Membrane</keyword>
<organism evidence="11 12">
    <name type="scientific">Halomonas urumqiensis</name>
    <dbReference type="NCBI Taxonomy" id="1684789"/>
    <lineage>
        <taxon>Bacteria</taxon>
        <taxon>Pseudomonadati</taxon>
        <taxon>Pseudomonadota</taxon>
        <taxon>Gammaproteobacteria</taxon>
        <taxon>Oceanospirillales</taxon>
        <taxon>Halomonadaceae</taxon>
        <taxon>Halomonas</taxon>
    </lineage>
</organism>
<dbReference type="OrthoDB" id="7066617at2"/>
<evidence type="ECO:0000256" key="5">
    <source>
        <dbReference type="ARBA" id="ARBA00022927"/>
    </source>
</evidence>
<evidence type="ECO:0000256" key="7">
    <source>
        <dbReference type="ARBA" id="ARBA00023010"/>
    </source>
</evidence>
<dbReference type="GO" id="GO:0033281">
    <property type="term" value="C:TAT protein transport complex"/>
    <property type="evidence" value="ECO:0007669"/>
    <property type="project" value="UniProtKB-UniRule"/>
</dbReference>
<comment type="function">
    <text evidence="9">Part of the twin-arginine translocation (Tat) system that transports large folded proteins containing a characteristic twin-arginine motif in their signal peptide across membranes. TatA could form the protein-conducting channel of the Tat system.</text>
</comment>
<keyword evidence="4 9" id="KW-0812">Transmembrane</keyword>
<dbReference type="NCBIfam" id="TIGR01411">
    <property type="entry name" value="tatAE"/>
    <property type="match status" value="1"/>
</dbReference>
<evidence type="ECO:0000256" key="10">
    <source>
        <dbReference type="SAM" id="MobiDB-lite"/>
    </source>
</evidence>
<keyword evidence="5 9" id="KW-0653">Protein transport</keyword>
<dbReference type="PANTHER" id="PTHR42982">
    <property type="entry name" value="SEC-INDEPENDENT PROTEIN TRANSLOCASE PROTEIN TATA"/>
    <property type="match status" value="1"/>
</dbReference>
<evidence type="ECO:0000256" key="8">
    <source>
        <dbReference type="ARBA" id="ARBA00023136"/>
    </source>
</evidence>
<dbReference type="PANTHER" id="PTHR42982:SF1">
    <property type="entry name" value="SEC-INDEPENDENT PROTEIN TRANSLOCASE PROTEIN TATA"/>
    <property type="match status" value="1"/>
</dbReference>
<name>A0A2N7UIM5_9GAMM</name>
<proteinExistence type="inferred from homology"/>
<evidence type="ECO:0000256" key="6">
    <source>
        <dbReference type="ARBA" id="ARBA00022989"/>
    </source>
</evidence>
<feature type="compositionally biased region" description="Basic and acidic residues" evidence="10">
    <location>
        <begin position="65"/>
        <end position="88"/>
    </location>
</feature>
<comment type="caution">
    <text evidence="11">The sequence shown here is derived from an EMBL/GenBank/DDBJ whole genome shotgun (WGS) entry which is preliminary data.</text>
</comment>
<keyword evidence="6 9" id="KW-1133">Transmembrane helix</keyword>
<dbReference type="HAMAP" id="MF_00236">
    <property type="entry name" value="TatA_E"/>
    <property type="match status" value="1"/>
</dbReference>
<keyword evidence="12" id="KW-1185">Reference proteome</keyword>
<keyword evidence="3 9" id="KW-1003">Cell membrane</keyword>
<dbReference type="InterPro" id="IPR003369">
    <property type="entry name" value="TatA/B/E"/>
</dbReference>
<feature type="region of interest" description="Disordered" evidence="10">
    <location>
        <begin position="44"/>
        <end position="88"/>
    </location>
</feature>
<feature type="compositionally biased region" description="Basic and acidic residues" evidence="10">
    <location>
        <begin position="44"/>
        <end position="57"/>
    </location>
</feature>
<evidence type="ECO:0000313" key="12">
    <source>
        <dbReference type="Proteomes" id="UP000235547"/>
    </source>
</evidence>
<accession>A0A2N7UIM5</accession>
<dbReference type="Proteomes" id="UP000235547">
    <property type="component" value="Unassembled WGS sequence"/>
</dbReference>
<evidence type="ECO:0000313" key="11">
    <source>
        <dbReference type="EMBL" id="PMR80302.1"/>
    </source>
</evidence>
<comment type="subcellular location">
    <subcellularLocation>
        <location evidence="1 9">Cell membrane</location>
        <topology evidence="1 9">Single-pass membrane protein</topology>
    </subcellularLocation>
</comment>
<sequence length="88" mass="9764">MLGGISIWQLLIVLGIIILIFGTKKLRNVGTDLGGAVKGFKKAMHDEEKGDGEKADADNPQAQVSHEEDVNTYDVKSERKPEEQEERK</sequence>
<dbReference type="EMBL" id="PNRG01000018">
    <property type="protein sequence ID" value="PMR80302.1"/>
    <property type="molecule type" value="Genomic_DNA"/>
</dbReference>
<protein>
    <recommendedName>
        <fullName evidence="9">Sec-independent protein translocase protein TatA</fullName>
    </recommendedName>
</protein>
<evidence type="ECO:0000256" key="3">
    <source>
        <dbReference type="ARBA" id="ARBA00022475"/>
    </source>
</evidence>
<gene>
    <name evidence="9" type="primary">tatA</name>
    <name evidence="11" type="ORF">C1H70_08860</name>
</gene>
<comment type="similarity">
    <text evidence="9">Belongs to the TatA/E family.</text>
</comment>
<dbReference type="Pfam" id="PF02416">
    <property type="entry name" value="TatA_B_E"/>
    <property type="match status" value="1"/>
</dbReference>
<dbReference type="Gene3D" id="1.20.5.3310">
    <property type="match status" value="1"/>
</dbReference>
<dbReference type="InterPro" id="IPR006312">
    <property type="entry name" value="TatA/E"/>
</dbReference>
<comment type="subunit">
    <text evidence="9">The Tat system comprises two distinct complexes: a TatABC complex, containing multiple copies of TatA, TatB and TatC subunits, and a separate TatA complex, containing only TatA subunits. Substrates initially bind to the TatABC complex, which probably triggers association of the separate TatA complex to form the active translocon.</text>
</comment>
<evidence type="ECO:0000256" key="9">
    <source>
        <dbReference type="HAMAP-Rule" id="MF_00236"/>
    </source>
</evidence>
<evidence type="ECO:0000256" key="1">
    <source>
        <dbReference type="ARBA" id="ARBA00004162"/>
    </source>
</evidence>
<dbReference type="NCBIfam" id="NF002813">
    <property type="entry name" value="PRK02958.1"/>
    <property type="match status" value="1"/>
</dbReference>
<evidence type="ECO:0000256" key="2">
    <source>
        <dbReference type="ARBA" id="ARBA00022448"/>
    </source>
</evidence>
<dbReference type="GO" id="GO:0008320">
    <property type="term" value="F:protein transmembrane transporter activity"/>
    <property type="evidence" value="ECO:0007669"/>
    <property type="project" value="UniProtKB-UniRule"/>
</dbReference>